<dbReference type="Proteomes" id="UP000317369">
    <property type="component" value="Chromosome"/>
</dbReference>
<dbReference type="InterPro" id="IPR003362">
    <property type="entry name" value="Bact_transf"/>
</dbReference>
<evidence type="ECO:0000313" key="5">
    <source>
        <dbReference type="Proteomes" id="UP000317369"/>
    </source>
</evidence>
<organism evidence="4 5">
    <name type="scientific">Poriferisphaera corsica</name>
    <dbReference type="NCBI Taxonomy" id="2528020"/>
    <lineage>
        <taxon>Bacteria</taxon>
        <taxon>Pseudomonadati</taxon>
        <taxon>Planctomycetota</taxon>
        <taxon>Phycisphaerae</taxon>
        <taxon>Phycisphaerales</taxon>
        <taxon>Phycisphaeraceae</taxon>
        <taxon>Poriferisphaera</taxon>
    </lineage>
</organism>
<keyword evidence="2" id="KW-0812">Transmembrane</keyword>
<evidence type="ECO:0000313" key="4">
    <source>
        <dbReference type="EMBL" id="QDU32042.1"/>
    </source>
</evidence>
<feature type="transmembrane region" description="Helical" evidence="2">
    <location>
        <begin position="20"/>
        <end position="44"/>
    </location>
</feature>
<dbReference type="PANTHER" id="PTHR30576">
    <property type="entry name" value="COLANIC BIOSYNTHESIS UDP-GLUCOSE LIPID CARRIER TRANSFERASE"/>
    <property type="match status" value="1"/>
</dbReference>
<gene>
    <name evidence="4" type="primary">wcaJ_1</name>
    <name evidence="4" type="ORF">KS4_00700</name>
</gene>
<keyword evidence="2" id="KW-0472">Membrane</keyword>
<dbReference type="KEGG" id="pcor:KS4_00700"/>
<keyword evidence="4" id="KW-0808">Transferase</keyword>
<comment type="similarity">
    <text evidence="1">Belongs to the bacterial sugar transferase family.</text>
</comment>
<reference evidence="4 5" key="1">
    <citation type="submission" date="2019-02" db="EMBL/GenBank/DDBJ databases">
        <title>Deep-cultivation of Planctomycetes and their phenomic and genomic characterization uncovers novel biology.</title>
        <authorList>
            <person name="Wiegand S."/>
            <person name="Jogler M."/>
            <person name="Boedeker C."/>
            <person name="Pinto D."/>
            <person name="Vollmers J."/>
            <person name="Rivas-Marin E."/>
            <person name="Kohn T."/>
            <person name="Peeters S.H."/>
            <person name="Heuer A."/>
            <person name="Rast P."/>
            <person name="Oberbeckmann S."/>
            <person name="Bunk B."/>
            <person name="Jeske O."/>
            <person name="Meyerdierks A."/>
            <person name="Storesund J.E."/>
            <person name="Kallscheuer N."/>
            <person name="Luecker S."/>
            <person name="Lage O.M."/>
            <person name="Pohl T."/>
            <person name="Merkel B.J."/>
            <person name="Hornburger P."/>
            <person name="Mueller R.-W."/>
            <person name="Bruemmer F."/>
            <person name="Labrenz M."/>
            <person name="Spormann A.M."/>
            <person name="Op den Camp H."/>
            <person name="Overmann J."/>
            <person name="Amann R."/>
            <person name="Jetten M.S.M."/>
            <person name="Mascher T."/>
            <person name="Medema M.H."/>
            <person name="Devos D.P."/>
            <person name="Kaster A.-K."/>
            <person name="Ovreas L."/>
            <person name="Rohde M."/>
            <person name="Galperin M.Y."/>
            <person name="Jogler C."/>
        </authorList>
    </citation>
    <scope>NUCLEOTIDE SEQUENCE [LARGE SCALE GENOMIC DNA]</scope>
    <source>
        <strain evidence="4 5">KS4</strain>
    </source>
</reference>
<accession>A0A517YPB1</accession>
<dbReference type="EC" id="2.7.8.31" evidence="4"/>
<feature type="domain" description="Bacterial sugar transferase" evidence="3">
    <location>
        <begin position="18"/>
        <end position="205"/>
    </location>
</feature>
<evidence type="ECO:0000259" key="3">
    <source>
        <dbReference type="Pfam" id="PF02397"/>
    </source>
</evidence>
<dbReference type="OrthoDB" id="9766874at2"/>
<keyword evidence="5" id="KW-1185">Reference proteome</keyword>
<dbReference type="EMBL" id="CP036425">
    <property type="protein sequence ID" value="QDU32042.1"/>
    <property type="molecule type" value="Genomic_DNA"/>
</dbReference>
<name>A0A517YPB1_9BACT</name>
<keyword evidence="2" id="KW-1133">Transmembrane helix</keyword>
<dbReference type="PANTHER" id="PTHR30576:SF0">
    <property type="entry name" value="UNDECAPRENYL-PHOSPHATE N-ACETYLGALACTOSAMINYL 1-PHOSPHATE TRANSFERASE-RELATED"/>
    <property type="match status" value="1"/>
</dbReference>
<dbReference type="RefSeq" id="WP_145072957.1">
    <property type="nucleotide sequence ID" value="NZ_CP036425.1"/>
</dbReference>
<evidence type="ECO:0000256" key="2">
    <source>
        <dbReference type="SAM" id="Phobius"/>
    </source>
</evidence>
<dbReference type="Pfam" id="PF02397">
    <property type="entry name" value="Bac_transf"/>
    <property type="match status" value="1"/>
</dbReference>
<dbReference type="GO" id="GO:0089702">
    <property type="term" value="F:undecaprenyl-phosphate glucose phosphotransferase activity"/>
    <property type="evidence" value="ECO:0007669"/>
    <property type="project" value="UniProtKB-EC"/>
</dbReference>
<proteinExistence type="inferred from homology"/>
<evidence type="ECO:0000256" key="1">
    <source>
        <dbReference type="ARBA" id="ARBA00006464"/>
    </source>
</evidence>
<sequence length="210" mass="24429">MNIFKPSLTSSPPHPKIKYITDLLLILVTSPVLIPLYFFITLLIRLQSPGSIHYTTTKMNHRGQPIRTTQFRTFHSSADHLVHEFHQRYAHLHHTLTPDQQAYQPRYTRIGRLLTRTNLHNLPLLLNVITGQMSLVGLTPRFREQPTTQSIITPKTTTGILSLWHLAQHRGSPSHHRYRYDNLYLQNQSLALDLKILFRTITQSLHLFYG</sequence>
<protein>
    <submittedName>
        <fullName evidence="4">UDP-glucose:undecaprenyl-phosphate glucose-1-phosphate transferase</fullName>
        <ecNumber evidence="4">2.7.8.31</ecNumber>
    </submittedName>
</protein>
<dbReference type="AlphaFoldDB" id="A0A517YPB1"/>